<evidence type="ECO:0000256" key="2">
    <source>
        <dbReference type="ARBA" id="ARBA00010101"/>
    </source>
</evidence>
<comment type="pathway">
    <text evidence="9">Phospholipid metabolism; phosphatidylethanolamine biosynthesis; phosphatidylethanolamine from ethanolamine: step 2/3.</text>
</comment>
<keyword evidence="7" id="KW-0594">Phospholipid biosynthesis</keyword>
<dbReference type="AlphaFoldDB" id="A0A1G4IYP4"/>
<keyword evidence="4" id="KW-0808">Transferase</keyword>
<evidence type="ECO:0000256" key="1">
    <source>
        <dbReference type="ARBA" id="ARBA00005189"/>
    </source>
</evidence>
<keyword evidence="14" id="KW-1185">Reference proteome</keyword>
<name>A0A1G4IYP4_9SACH</name>
<comment type="similarity">
    <text evidence="2">Belongs to the cytidylyltransferase family.</text>
</comment>
<organism evidence="13 14">
    <name type="scientific">Lachancea dasiensis</name>
    <dbReference type="NCBI Taxonomy" id="1072105"/>
    <lineage>
        <taxon>Eukaryota</taxon>
        <taxon>Fungi</taxon>
        <taxon>Dikarya</taxon>
        <taxon>Ascomycota</taxon>
        <taxon>Saccharomycotina</taxon>
        <taxon>Saccharomycetes</taxon>
        <taxon>Saccharomycetales</taxon>
        <taxon>Saccharomycetaceae</taxon>
        <taxon>Lachancea</taxon>
    </lineage>
</organism>
<dbReference type="CDD" id="cd02174">
    <property type="entry name" value="CCT"/>
    <property type="match status" value="1"/>
</dbReference>
<sequence length="320" mass="35849">MDDRNRLWIDGCFDFTHYGHAGAILQARRLIPKGTKEGALLCGVHNDAEIHFNKGGRPVMTECERYEHTRSNKWCTEMIEDAPYVTQPDVLDAHHCRYVVHGDDITTDANGNDCYQQMKDMGRFLVVKRTEGVSTTDIIHRILTNTKTTESLKVGRREIEALNKFATGPDGHSPWCYVFEGKIASGAAIVHGAFELSPQDMVYIEGDFDLFHIGHIEQLAKLRQANGPGTRLVVGIKTTAGCLMTPLERVLSVLSCRHVDAIVIEPTVKPDVRQSWKLDDPALKNGKFAYLDTSVIVNRILAERAHYVARNIKKGMSGYN</sequence>
<evidence type="ECO:0000313" key="13">
    <source>
        <dbReference type="EMBL" id="SCU82335.1"/>
    </source>
</evidence>
<dbReference type="GO" id="GO:0006646">
    <property type="term" value="P:phosphatidylethanolamine biosynthetic process"/>
    <property type="evidence" value="ECO:0007669"/>
    <property type="project" value="UniProtKB-UniPathway"/>
</dbReference>
<keyword evidence="6" id="KW-0443">Lipid metabolism</keyword>
<dbReference type="InterPro" id="IPR004821">
    <property type="entry name" value="Cyt_trans-like"/>
</dbReference>
<evidence type="ECO:0000256" key="9">
    <source>
        <dbReference type="ARBA" id="ARBA00024191"/>
    </source>
</evidence>
<evidence type="ECO:0000256" key="5">
    <source>
        <dbReference type="ARBA" id="ARBA00022695"/>
    </source>
</evidence>
<feature type="domain" description="Cytidyltransferase-like" evidence="12">
    <location>
        <begin position="9"/>
        <end position="141"/>
    </location>
</feature>
<dbReference type="OrthoDB" id="40021at2759"/>
<keyword evidence="5" id="KW-0548">Nucleotidyltransferase</keyword>
<dbReference type="NCBIfam" id="TIGR00125">
    <property type="entry name" value="cyt_tran_rel"/>
    <property type="match status" value="1"/>
</dbReference>
<proteinExistence type="inferred from homology"/>
<evidence type="ECO:0000256" key="10">
    <source>
        <dbReference type="ARBA" id="ARBA00024221"/>
    </source>
</evidence>
<accession>A0A1G4IYP4</accession>
<evidence type="ECO:0000256" key="7">
    <source>
        <dbReference type="ARBA" id="ARBA00023209"/>
    </source>
</evidence>
<comment type="pathway">
    <text evidence="1">Lipid metabolism.</text>
</comment>
<keyword evidence="3" id="KW-0444">Lipid biosynthesis</keyword>
<dbReference type="Proteomes" id="UP000190274">
    <property type="component" value="Chromosome C"/>
</dbReference>
<dbReference type="STRING" id="1266660.A0A1G4IYP4"/>
<dbReference type="Gene3D" id="3.40.50.620">
    <property type="entry name" value="HUPs"/>
    <property type="match status" value="2"/>
</dbReference>
<gene>
    <name evidence="13" type="ORF">LADA_0C04544G</name>
</gene>
<dbReference type="EMBL" id="LT598459">
    <property type="protein sequence ID" value="SCU82335.1"/>
    <property type="molecule type" value="Genomic_DNA"/>
</dbReference>
<reference evidence="14" key="1">
    <citation type="submission" date="2016-03" db="EMBL/GenBank/DDBJ databases">
        <authorList>
            <person name="Devillers H."/>
        </authorList>
    </citation>
    <scope>NUCLEOTIDE SEQUENCE [LARGE SCALE GENOMIC DNA]</scope>
</reference>
<dbReference type="Pfam" id="PF01467">
    <property type="entry name" value="CTP_transf_like"/>
    <property type="match status" value="1"/>
</dbReference>
<dbReference type="GO" id="GO:0004306">
    <property type="term" value="F:ethanolamine-phosphate cytidylyltransferase activity"/>
    <property type="evidence" value="ECO:0007669"/>
    <property type="project" value="UniProtKB-EC"/>
</dbReference>
<evidence type="ECO:0000313" key="14">
    <source>
        <dbReference type="Proteomes" id="UP000190274"/>
    </source>
</evidence>
<evidence type="ECO:0000256" key="4">
    <source>
        <dbReference type="ARBA" id="ARBA00022679"/>
    </source>
</evidence>
<dbReference type="EC" id="2.7.7.14" evidence="10"/>
<evidence type="ECO:0000256" key="3">
    <source>
        <dbReference type="ARBA" id="ARBA00022516"/>
    </source>
</evidence>
<evidence type="ECO:0000256" key="6">
    <source>
        <dbReference type="ARBA" id="ARBA00023098"/>
    </source>
</evidence>
<dbReference type="UniPathway" id="UPA00558">
    <property type="reaction ID" value="UER00742"/>
</dbReference>
<evidence type="ECO:0000256" key="8">
    <source>
        <dbReference type="ARBA" id="ARBA00023264"/>
    </source>
</evidence>
<dbReference type="InterPro" id="IPR044608">
    <property type="entry name" value="Ect1/PCYT2"/>
</dbReference>
<keyword evidence="8" id="KW-1208">Phospholipid metabolism</keyword>
<dbReference type="InterPro" id="IPR041723">
    <property type="entry name" value="CCT"/>
</dbReference>
<dbReference type="PANTHER" id="PTHR45780:SF2">
    <property type="entry name" value="ETHANOLAMINE-PHOSPHATE CYTIDYLYLTRANSFERASE"/>
    <property type="match status" value="1"/>
</dbReference>
<dbReference type="InterPro" id="IPR014729">
    <property type="entry name" value="Rossmann-like_a/b/a_fold"/>
</dbReference>
<evidence type="ECO:0000256" key="11">
    <source>
        <dbReference type="ARBA" id="ARBA00031473"/>
    </source>
</evidence>
<dbReference type="GO" id="GO:0005737">
    <property type="term" value="C:cytoplasm"/>
    <property type="evidence" value="ECO:0007669"/>
    <property type="project" value="TreeGrafter"/>
</dbReference>
<protein>
    <recommendedName>
        <fullName evidence="10">ethanolamine-phosphate cytidylyltransferase</fullName>
        <ecNumber evidence="10">2.7.7.14</ecNumber>
    </recommendedName>
    <alternativeName>
        <fullName evidence="11">CTP:phosphoethanolamine cytidylyltransferase</fullName>
    </alternativeName>
</protein>
<dbReference type="PANTHER" id="PTHR45780">
    <property type="entry name" value="ETHANOLAMINE-PHOSPHATE CYTIDYLYLTRANSFERASE"/>
    <property type="match status" value="1"/>
</dbReference>
<dbReference type="SUPFAM" id="SSF52374">
    <property type="entry name" value="Nucleotidylyl transferase"/>
    <property type="match status" value="2"/>
</dbReference>
<evidence type="ECO:0000259" key="12">
    <source>
        <dbReference type="Pfam" id="PF01467"/>
    </source>
</evidence>